<gene>
    <name evidence="5" type="ORF">NEZAVI_LOCUS10527</name>
</gene>
<dbReference type="InterPro" id="IPR011705">
    <property type="entry name" value="BACK"/>
</dbReference>
<sequence>MDYYDNSKVDVSTKSESSHDDRYCNQDLLMPQLRTRTTQGPHLLQKKNSGDKSFNSDSESISSMSSNCSIENPQIRMKREHQKKLEPPKYQPTTPSYGKNIHDKKVQPLSQTFNIKHGPNPLMKLEEEEDREMEFCNLNISRNVKKRPEQKMKLLKDKRYGIPCIQSTNLNLQLLQYGSNNQEGGDNGKGDLSGFLAEPVNWDEIKVPKKRELHRVIHHRLCNYINPDIMLVIDEHEFFCHRIVLQSYSKYFDEIDNLDQSTAIDLKEKNVTKEAFIAIYAWMLSLNDAGLKFLTRDNIIEVLMASQSLQIRDLEEQCFALIDSKEIFSEGHAYQLFKKASHLKQNGIKELMVPRVQHFFLPLVSSQDFLNLSLDDVCTFLSSNYIVVHSEMEVFMSAAKWLLENWDERKKHLPRVMTCVRFGLMNPPELIDIRKNPESPEFLRITEDTRIQKFIEDGMAYSIESTLKGATEDHKYRCQLLGLEIPQPRNWADSSKYYKSYEEFLGYLQLLRGNPMMMFAREPEKITPEPLNKSGRNYPVPVDHENCCSEFFRVPYQYSCDDGIPSMSVLLAAGMRNRKRRESQKETSRNHSKDKSPLAMTKSEKKAILNKEKEFKTENQLRIPDKGEKSKRNVLNRRDTSLKNKAAIIIQSAYRGYKVRKMVKLKNKEPNSNHRNVKFENNRVYNDGDHLKNKQIQNCSSDSDVDTINRYEGNGRNTLYFPHSQTILVIGGLDPLQNLSQNNDGSAIFRYSVEMNSWEKVASMPKGRYYHSATLLKGKIYVLGGVDPRKEESGIPAICSDMWSFNPATCDWVKEPSLRTARKTFGLVAFHGYLYIIGGQDNHQRILSSVDKYDPVKGVWEEVSALPEPRLCPAVCRYGGMIWVAGGMGSSTKNDMSSQIFCFDPQQNM</sequence>
<dbReference type="GO" id="GO:0003779">
    <property type="term" value="F:actin binding"/>
    <property type="evidence" value="ECO:0007669"/>
    <property type="project" value="UniProtKB-KW"/>
</dbReference>
<feature type="region of interest" description="Disordered" evidence="3">
    <location>
        <begin position="576"/>
        <end position="638"/>
    </location>
</feature>
<keyword evidence="6" id="KW-1185">Reference proteome</keyword>
<dbReference type="Proteomes" id="UP001152798">
    <property type="component" value="Chromosome 5"/>
</dbReference>
<accession>A0A9P0HFK8</accession>
<feature type="compositionally biased region" description="Low complexity" evidence="3">
    <location>
        <begin position="53"/>
        <end position="69"/>
    </location>
</feature>
<reference evidence="5" key="1">
    <citation type="submission" date="2022-01" db="EMBL/GenBank/DDBJ databases">
        <authorList>
            <person name="King R."/>
        </authorList>
    </citation>
    <scope>NUCLEOTIDE SEQUENCE</scope>
</reference>
<dbReference type="InterPro" id="IPR000048">
    <property type="entry name" value="IQ_motif_EF-hand-BS"/>
</dbReference>
<dbReference type="Pfam" id="PF00651">
    <property type="entry name" value="BTB"/>
    <property type="match status" value="1"/>
</dbReference>
<dbReference type="SUPFAM" id="SSF54695">
    <property type="entry name" value="POZ domain"/>
    <property type="match status" value="1"/>
</dbReference>
<dbReference type="Gene3D" id="3.30.710.10">
    <property type="entry name" value="Potassium Channel Kv1.1, Chain A"/>
    <property type="match status" value="1"/>
</dbReference>
<name>A0A9P0HFK8_NEZVI</name>
<keyword evidence="1" id="KW-0880">Kelch repeat</keyword>
<proteinExistence type="predicted"/>
<dbReference type="CDD" id="cd18186">
    <property type="entry name" value="BTB_POZ_ZBTB_KLHL-like"/>
    <property type="match status" value="1"/>
</dbReference>
<dbReference type="Gene3D" id="1.25.40.420">
    <property type="match status" value="1"/>
</dbReference>
<dbReference type="Gene3D" id="1.20.5.190">
    <property type="match status" value="1"/>
</dbReference>
<dbReference type="SMART" id="SM00875">
    <property type="entry name" value="BACK"/>
    <property type="match status" value="1"/>
</dbReference>
<dbReference type="Pfam" id="PF00612">
    <property type="entry name" value="IQ"/>
    <property type="match status" value="1"/>
</dbReference>
<dbReference type="SMART" id="SM00225">
    <property type="entry name" value="BTB"/>
    <property type="match status" value="1"/>
</dbReference>
<dbReference type="Gene3D" id="2.120.10.80">
    <property type="entry name" value="Kelch-type beta propeller"/>
    <property type="match status" value="1"/>
</dbReference>
<dbReference type="SUPFAM" id="SSF117281">
    <property type="entry name" value="Kelch motif"/>
    <property type="match status" value="1"/>
</dbReference>
<keyword evidence="2" id="KW-0677">Repeat</keyword>
<dbReference type="InterPro" id="IPR006652">
    <property type="entry name" value="Kelch_1"/>
</dbReference>
<protein>
    <recommendedName>
        <fullName evidence="4">BTB domain-containing protein</fullName>
    </recommendedName>
</protein>
<feature type="domain" description="BTB" evidence="4">
    <location>
        <begin position="227"/>
        <end position="288"/>
    </location>
</feature>
<feature type="compositionally biased region" description="Basic and acidic residues" evidence="3">
    <location>
        <begin position="583"/>
        <end position="638"/>
    </location>
</feature>
<dbReference type="EMBL" id="OV725081">
    <property type="protein sequence ID" value="CAH1401518.1"/>
    <property type="molecule type" value="Genomic_DNA"/>
</dbReference>
<evidence type="ECO:0000313" key="5">
    <source>
        <dbReference type="EMBL" id="CAH1401518.1"/>
    </source>
</evidence>
<dbReference type="AlphaFoldDB" id="A0A9P0HFK8"/>
<dbReference type="CDD" id="cd23767">
    <property type="entry name" value="IQCD"/>
    <property type="match status" value="1"/>
</dbReference>
<dbReference type="SMART" id="SM00015">
    <property type="entry name" value="IQ"/>
    <property type="match status" value="1"/>
</dbReference>
<evidence type="ECO:0000313" key="6">
    <source>
        <dbReference type="Proteomes" id="UP001152798"/>
    </source>
</evidence>
<dbReference type="InterPro" id="IPR000210">
    <property type="entry name" value="BTB/POZ_dom"/>
</dbReference>
<feature type="region of interest" description="Disordered" evidence="3">
    <location>
        <begin position="39"/>
        <end position="101"/>
    </location>
</feature>
<dbReference type="Pfam" id="PF07707">
    <property type="entry name" value="BACK"/>
    <property type="match status" value="1"/>
</dbReference>
<dbReference type="PROSITE" id="PS50096">
    <property type="entry name" value="IQ"/>
    <property type="match status" value="1"/>
</dbReference>
<organism evidence="5 6">
    <name type="scientific">Nezara viridula</name>
    <name type="common">Southern green stink bug</name>
    <name type="synonym">Cimex viridulus</name>
    <dbReference type="NCBI Taxonomy" id="85310"/>
    <lineage>
        <taxon>Eukaryota</taxon>
        <taxon>Metazoa</taxon>
        <taxon>Ecdysozoa</taxon>
        <taxon>Arthropoda</taxon>
        <taxon>Hexapoda</taxon>
        <taxon>Insecta</taxon>
        <taxon>Pterygota</taxon>
        <taxon>Neoptera</taxon>
        <taxon>Paraneoptera</taxon>
        <taxon>Hemiptera</taxon>
        <taxon>Heteroptera</taxon>
        <taxon>Panheteroptera</taxon>
        <taxon>Pentatomomorpha</taxon>
        <taxon>Pentatomoidea</taxon>
        <taxon>Pentatomidae</taxon>
        <taxon>Pentatominae</taxon>
        <taxon>Nezara</taxon>
    </lineage>
</organism>
<dbReference type="PROSITE" id="PS50097">
    <property type="entry name" value="BTB"/>
    <property type="match status" value="1"/>
</dbReference>
<dbReference type="Pfam" id="PF24681">
    <property type="entry name" value="Kelch_KLHDC2_KLHL20_DRC7"/>
    <property type="match status" value="1"/>
</dbReference>
<dbReference type="SMART" id="SM00612">
    <property type="entry name" value="Kelch"/>
    <property type="match status" value="3"/>
</dbReference>
<evidence type="ECO:0000256" key="3">
    <source>
        <dbReference type="SAM" id="MobiDB-lite"/>
    </source>
</evidence>
<dbReference type="OrthoDB" id="6608405at2759"/>
<evidence type="ECO:0000259" key="4">
    <source>
        <dbReference type="PROSITE" id="PS50097"/>
    </source>
</evidence>
<evidence type="ECO:0000256" key="1">
    <source>
        <dbReference type="ARBA" id="ARBA00022441"/>
    </source>
</evidence>
<dbReference type="PANTHER" id="PTHR22667:SF0">
    <property type="entry name" value="AT01380P-RELATED"/>
    <property type="match status" value="1"/>
</dbReference>
<dbReference type="InterPro" id="IPR015915">
    <property type="entry name" value="Kelch-typ_b-propeller"/>
</dbReference>
<feature type="region of interest" description="Disordered" evidence="3">
    <location>
        <begin position="1"/>
        <end position="26"/>
    </location>
</feature>
<feature type="compositionally biased region" description="Basic and acidic residues" evidence="3">
    <location>
        <begin position="1"/>
        <end position="24"/>
    </location>
</feature>
<evidence type="ECO:0000256" key="2">
    <source>
        <dbReference type="ARBA" id="ARBA00022737"/>
    </source>
</evidence>
<dbReference type="PANTHER" id="PTHR22667">
    <property type="entry name" value="AT01380P-RELATED"/>
    <property type="match status" value="1"/>
</dbReference>
<dbReference type="InterPro" id="IPR011333">
    <property type="entry name" value="SKP1/BTB/POZ_sf"/>
</dbReference>